<dbReference type="OrthoDB" id="9795347at2"/>
<dbReference type="CDD" id="cd01283">
    <property type="entry name" value="cytidine_deaminase"/>
    <property type="match status" value="1"/>
</dbReference>
<sequence>MLSRDDRALVEAAATQAEAVNDGGDHTVAAAMRLGSGALVFGVNAHHFLGGPCAEINALANRAAVRPNDPVVAVAASYGPTGDVIAPCGKCRQVLFDVDPAIRCVVREPNGLTAVPVTELLPHAFDSRALEGPQRLHMGEGYEQSILDGHKRQTIRVDDPFRPGDAVLVFAEESGEVRTMPCTILSVRTATRDELTLEDARRDGFEDLAELHAALDQHYPGLQPTDPVDIVEFALPIAGAHPA</sequence>
<accession>A0A3R8QTM5</accession>
<dbReference type="SUPFAM" id="SSF53927">
    <property type="entry name" value="Cytidine deaminase-like"/>
    <property type="match status" value="1"/>
</dbReference>
<dbReference type="InterPro" id="IPR015947">
    <property type="entry name" value="PUA-like_sf"/>
</dbReference>
<dbReference type="CDD" id="cd06552">
    <property type="entry name" value="ASCH_yqfb_like"/>
    <property type="match status" value="1"/>
</dbReference>
<dbReference type="Pfam" id="PF04266">
    <property type="entry name" value="ASCH"/>
    <property type="match status" value="1"/>
</dbReference>
<keyword evidence="2" id="KW-0862">Zinc</keyword>
<dbReference type="GO" id="GO:0016787">
    <property type="term" value="F:hydrolase activity"/>
    <property type="evidence" value="ECO:0007669"/>
    <property type="project" value="InterPro"/>
</dbReference>
<proteinExistence type="predicted"/>
<dbReference type="PANTHER" id="PTHR42250">
    <property type="entry name" value="ASCH DOMAIN-CONTAINING PROTEIN"/>
    <property type="match status" value="1"/>
</dbReference>
<dbReference type="InterPro" id="IPR002125">
    <property type="entry name" value="CMP_dCMP_dom"/>
</dbReference>
<dbReference type="InterPro" id="IPR016192">
    <property type="entry name" value="APOBEC/CMP_deaminase_Zn-bd"/>
</dbReference>
<dbReference type="SMART" id="SM01022">
    <property type="entry name" value="ASCH"/>
    <property type="match status" value="1"/>
</dbReference>
<evidence type="ECO:0000313" key="4">
    <source>
        <dbReference type="EMBL" id="RRO19269.1"/>
    </source>
</evidence>
<evidence type="ECO:0000256" key="1">
    <source>
        <dbReference type="ARBA" id="ARBA00022723"/>
    </source>
</evidence>
<comment type="caution">
    <text evidence="4">The sequence shown here is derived from an EMBL/GenBank/DDBJ whole genome shotgun (WGS) entry which is preliminary data.</text>
</comment>
<dbReference type="Gene3D" id="2.30.130.30">
    <property type="entry name" value="Hypothetical protein"/>
    <property type="match status" value="1"/>
</dbReference>
<dbReference type="Proteomes" id="UP000274515">
    <property type="component" value="Unassembled WGS sequence"/>
</dbReference>
<dbReference type="PROSITE" id="PS00903">
    <property type="entry name" value="CYT_DCMP_DEAMINASES_1"/>
    <property type="match status" value="1"/>
</dbReference>
<gene>
    <name evidence="4" type="ORF">EIL87_03925</name>
</gene>
<reference evidence="4 5" key="1">
    <citation type="submission" date="2018-11" db="EMBL/GenBank/DDBJ databases">
        <title>Saccharopolyspora rhizosphaerae sp. nov., an actinomycete isolated from rhizosphere soil in Thailand.</title>
        <authorList>
            <person name="Intra B."/>
            <person name="Euanorasetr J."/>
            <person name="Take A."/>
            <person name="Inahashi Y."/>
            <person name="Mori M."/>
            <person name="Panbangred W."/>
            <person name="Matsumoto A."/>
        </authorList>
    </citation>
    <scope>NUCLEOTIDE SEQUENCE [LARGE SCALE GENOMIC DNA]</scope>
    <source>
        <strain evidence="4 5">H219</strain>
    </source>
</reference>
<dbReference type="PROSITE" id="PS51747">
    <property type="entry name" value="CYT_DCMP_DEAMINASES_2"/>
    <property type="match status" value="1"/>
</dbReference>
<keyword evidence="1" id="KW-0479">Metal-binding</keyword>
<dbReference type="GO" id="GO:0008270">
    <property type="term" value="F:zinc ion binding"/>
    <property type="evidence" value="ECO:0007669"/>
    <property type="project" value="InterPro"/>
</dbReference>
<feature type="domain" description="CMP/dCMP-type deaminase" evidence="3">
    <location>
        <begin position="4"/>
        <end position="128"/>
    </location>
</feature>
<evidence type="ECO:0000256" key="2">
    <source>
        <dbReference type="ARBA" id="ARBA00022833"/>
    </source>
</evidence>
<protein>
    <submittedName>
        <fullName evidence="4">ASCH domain-containing protein</fullName>
    </submittedName>
</protein>
<organism evidence="4 5">
    <name type="scientific">Saccharopolyspora rhizosphaerae</name>
    <dbReference type="NCBI Taxonomy" id="2492662"/>
    <lineage>
        <taxon>Bacteria</taxon>
        <taxon>Bacillati</taxon>
        <taxon>Actinomycetota</taxon>
        <taxon>Actinomycetes</taxon>
        <taxon>Pseudonocardiales</taxon>
        <taxon>Pseudonocardiaceae</taxon>
        <taxon>Saccharopolyspora</taxon>
    </lineage>
</organism>
<dbReference type="SUPFAM" id="SSF88697">
    <property type="entry name" value="PUA domain-like"/>
    <property type="match status" value="1"/>
</dbReference>
<dbReference type="AlphaFoldDB" id="A0A3R8QTM5"/>
<evidence type="ECO:0000259" key="3">
    <source>
        <dbReference type="PROSITE" id="PS51747"/>
    </source>
</evidence>
<keyword evidence="5" id="KW-1185">Reference proteome</keyword>
<name>A0A3R8QTM5_9PSEU</name>
<dbReference type="RefSeq" id="WP_125088766.1">
    <property type="nucleotide sequence ID" value="NZ_RSAA01000004.1"/>
</dbReference>
<evidence type="ECO:0000313" key="5">
    <source>
        <dbReference type="Proteomes" id="UP000274515"/>
    </source>
</evidence>
<dbReference type="EMBL" id="RSAA01000004">
    <property type="protein sequence ID" value="RRO19269.1"/>
    <property type="molecule type" value="Genomic_DNA"/>
</dbReference>
<dbReference type="PANTHER" id="PTHR42250:SF1">
    <property type="entry name" value="ASCH DOMAIN-CONTAINING PROTEIN"/>
    <property type="match status" value="1"/>
</dbReference>
<dbReference type="Gene3D" id="3.40.140.10">
    <property type="entry name" value="Cytidine Deaminase, domain 2"/>
    <property type="match status" value="1"/>
</dbReference>
<dbReference type="InterPro" id="IPR007374">
    <property type="entry name" value="ASCH_domain"/>
</dbReference>
<dbReference type="InterPro" id="IPR016193">
    <property type="entry name" value="Cytidine_deaminase-like"/>
</dbReference>